<dbReference type="AlphaFoldDB" id="A0AA45AQQ8"/>
<proteinExistence type="predicted"/>
<comment type="caution">
    <text evidence="1">The sequence shown here is derived from an EMBL/GenBank/DDBJ whole genome shotgun (WGS) entry which is preliminary data.</text>
</comment>
<name>A0AA45AQQ8_VERDA</name>
<protein>
    <submittedName>
        <fullName evidence="1">Uncharacterized protein</fullName>
    </submittedName>
</protein>
<gene>
    <name evidence="1" type="ORF">BJF96_g616</name>
</gene>
<dbReference type="EMBL" id="MPSH01000001">
    <property type="protein sequence ID" value="PNH36646.1"/>
    <property type="molecule type" value="Genomic_DNA"/>
</dbReference>
<organism evidence="1 2">
    <name type="scientific">Verticillium dahliae</name>
    <name type="common">Verticillium wilt</name>
    <dbReference type="NCBI Taxonomy" id="27337"/>
    <lineage>
        <taxon>Eukaryota</taxon>
        <taxon>Fungi</taxon>
        <taxon>Dikarya</taxon>
        <taxon>Ascomycota</taxon>
        <taxon>Pezizomycotina</taxon>
        <taxon>Sordariomycetes</taxon>
        <taxon>Hypocreomycetidae</taxon>
        <taxon>Glomerellales</taxon>
        <taxon>Plectosphaerellaceae</taxon>
        <taxon>Verticillium</taxon>
    </lineage>
</organism>
<reference evidence="1 2" key="1">
    <citation type="submission" date="2017-12" db="EMBL/GenBank/DDBJ databases">
        <title>Comparative genomics yields insights into virulence evolution of Verticillium dahliae.</title>
        <authorList>
            <person name="Fan R."/>
            <person name="Armitage A.D."/>
            <person name="Cascant-Lopez E."/>
            <person name="Sobczyk M."/>
            <person name="Cockerton H.M."/>
            <person name="Harrison R.J."/>
        </authorList>
    </citation>
    <scope>NUCLEOTIDE SEQUENCE [LARGE SCALE GENOMIC DNA]</scope>
    <source>
        <strain evidence="1 2">12008</strain>
    </source>
</reference>
<accession>A0AA45AQQ8</accession>
<dbReference type="Proteomes" id="UP000236305">
    <property type="component" value="Unassembled WGS sequence"/>
</dbReference>
<sequence length="49" mass="5177">MDDDPQNCDGRTEATLAVAGYPPSSTMLVLSRAGAEPGKILLSTERQGR</sequence>
<evidence type="ECO:0000313" key="2">
    <source>
        <dbReference type="Proteomes" id="UP000236305"/>
    </source>
</evidence>
<evidence type="ECO:0000313" key="1">
    <source>
        <dbReference type="EMBL" id="PNH36646.1"/>
    </source>
</evidence>